<accession>A0A1I7XSQ5</accession>
<evidence type="ECO:0000256" key="1">
    <source>
        <dbReference type="SAM" id="Phobius"/>
    </source>
</evidence>
<protein>
    <submittedName>
        <fullName evidence="3">Neur_chan_memb domain-containing protein</fullName>
    </submittedName>
</protein>
<keyword evidence="1" id="KW-1133">Transmembrane helix</keyword>
<sequence length="87" mass="9751">MQGTAFEKDGDDHSDRNGFSIDITQNTISGVRHKDGELHYCDMILLLQNCFGTATIIAYVIYLVITSDQLVPYASPDITRFLRIIAL</sequence>
<feature type="transmembrane region" description="Helical" evidence="1">
    <location>
        <begin position="44"/>
        <end position="65"/>
    </location>
</feature>
<keyword evidence="1" id="KW-0472">Membrane</keyword>
<evidence type="ECO:0000313" key="2">
    <source>
        <dbReference type="Proteomes" id="UP000095283"/>
    </source>
</evidence>
<keyword evidence="2" id="KW-1185">Reference proteome</keyword>
<dbReference type="Proteomes" id="UP000095283">
    <property type="component" value="Unplaced"/>
</dbReference>
<keyword evidence="1" id="KW-0812">Transmembrane</keyword>
<reference evidence="3" key="1">
    <citation type="submission" date="2016-11" db="UniProtKB">
        <authorList>
            <consortium name="WormBaseParasite"/>
        </authorList>
    </citation>
    <scope>IDENTIFICATION</scope>
</reference>
<proteinExistence type="predicted"/>
<dbReference type="WBParaSite" id="Hba_20855">
    <property type="protein sequence ID" value="Hba_20855"/>
    <property type="gene ID" value="Hba_20855"/>
</dbReference>
<evidence type="ECO:0000313" key="3">
    <source>
        <dbReference type="WBParaSite" id="Hba_20855"/>
    </source>
</evidence>
<organism evidence="2 3">
    <name type="scientific">Heterorhabditis bacteriophora</name>
    <name type="common">Entomopathogenic nematode worm</name>
    <dbReference type="NCBI Taxonomy" id="37862"/>
    <lineage>
        <taxon>Eukaryota</taxon>
        <taxon>Metazoa</taxon>
        <taxon>Ecdysozoa</taxon>
        <taxon>Nematoda</taxon>
        <taxon>Chromadorea</taxon>
        <taxon>Rhabditida</taxon>
        <taxon>Rhabditina</taxon>
        <taxon>Rhabditomorpha</taxon>
        <taxon>Strongyloidea</taxon>
        <taxon>Heterorhabditidae</taxon>
        <taxon>Heterorhabditis</taxon>
    </lineage>
</organism>
<dbReference type="AlphaFoldDB" id="A0A1I7XSQ5"/>
<name>A0A1I7XSQ5_HETBA</name>